<reference evidence="3" key="1">
    <citation type="submission" date="2020-08" db="EMBL/GenBank/DDBJ databases">
        <title>Plant Genome Project.</title>
        <authorList>
            <person name="Zhang R.-G."/>
        </authorList>
    </citation>
    <scope>NUCLEOTIDE SEQUENCE</scope>
    <source>
        <strain evidence="3">WSP0</strain>
        <tissue evidence="3">Leaf</tissue>
    </source>
</reference>
<dbReference type="Gene3D" id="3.60.10.10">
    <property type="entry name" value="Endonuclease/exonuclease/phosphatase"/>
    <property type="match status" value="1"/>
</dbReference>
<comment type="caution">
    <text evidence="3">The sequence shown here is derived from an EMBL/GenBank/DDBJ whole genome shotgun (WGS) entry which is preliminary data.</text>
</comment>
<dbReference type="AlphaFoldDB" id="A0AAV6LEP4"/>
<evidence type="ECO:0000256" key="1">
    <source>
        <dbReference type="ARBA" id="ARBA00007447"/>
    </source>
</evidence>
<dbReference type="Proteomes" id="UP000823749">
    <property type="component" value="Chromosome 2"/>
</dbReference>
<evidence type="ECO:0000259" key="2">
    <source>
        <dbReference type="PROSITE" id="PS51767"/>
    </source>
</evidence>
<organism evidence="3 4">
    <name type="scientific">Rhododendron griersonianum</name>
    <dbReference type="NCBI Taxonomy" id="479676"/>
    <lineage>
        <taxon>Eukaryota</taxon>
        <taxon>Viridiplantae</taxon>
        <taxon>Streptophyta</taxon>
        <taxon>Embryophyta</taxon>
        <taxon>Tracheophyta</taxon>
        <taxon>Spermatophyta</taxon>
        <taxon>Magnoliopsida</taxon>
        <taxon>eudicotyledons</taxon>
        <taxon>Gunneridae</taxon>
        <taxon>Pentapetalae</taxon>
        <taxon>asterids</taxon>
        <taxon>Ericales</taxon>
        <taxon>Ericaceae</taxon>
        <taxon>Ericoideae</taxon>
        <taxon>Rhodoreae</taxon>
        <taxon>Rhododendron</taxon>
    </lineage>
</organism>
<dbReference type="InterPro" id="IPR033121">
    <property type="entry name" value="PEPTIDASE_A1"/>
</dbReference>
<accession>A0AAV6LEP4</accession>
<name>A0AAV6LEP4_9ERIC</name>
<dbReference type="SUPFAM" id="SSF50630">
    <property type="entry name" value="Acid proteases"/>
    <property type="match status" value="1"/>
</dbReference>
<sequence length="790" mass="88569">MGPMWWDRIRLWWLASKSHGFNGDAQLERSGDRATPNVPDLTRTVYSPSPSSGTAGGLALWWTDEVILDVRFKTKNLMKCVVSWPRIKNSWLVTFVYAPPVWNHRVAFWNVLKDIAKENGYPWLCVGDLNEIGSSAEKQGGGEGNIRIRLDRALADVEWRNLFPLAQVLHEVRIGSDHCPLVIKCRVPLKRIPYTFKFESMWSSHPDCEQVVAKEWECQHRGSDMYGLVQRLKCCKEALLRWSKRTFGKDKLRLKVLQEKLKGIQAEPYSQVRFEQEKEYVKEVEILLLREEMMLHQRSRINWLSYGDRNSAFFHASINQRRQRNQLVNLRTSRGEWIESEEGINGLIKDFFLGLFSHSGQRDFSEALSVGAPVYGYEMILVCESSEEREADKTHYIVVNVKSMDPSPYCVESTKDQSKRESLKIVNKNGPCSSMNEEQTSAPTLPEIMSHDQARVESLQQRLRVNLDGISLADSTATPQANPGQSPPAITFCYQQQEPIFNPSASQTYKNLSCTTPQCSQLLISGCTRTTNTCLYAVLYGDGSFTIGLYATETLTLIPSDVFPDFAFGCGLNNTGLFRGAAGLLGLGRGPPSLVAQTASKYGSYFSYCLPTLSSSSGTLVFGKYGGTTNSAGIKYTPLLTNSNGPSFYFVEVTGIKVAGELLPISQSVFSSSGTIIDSGTVITRLQVEAYDALRTTFRRLMMKYTRTQDLSLFDTCYDFSDHDTVEVPMISFLFSSDVEVPIPFPGILIGSIKQACLAFAGNSDASDVGYSGIRSSRLWMWFMILLVGR</sequence>
<dbReference type="PANTHER" id="PTHR13683:SF750">
    <property type="entry name" value="ASPARTYL PROTEASE AED1"/>
    <property type="match status" value="1"/>
</dbReference>
<dbReference type="GO" id="GO:0006508">
    <property type="term" value="P:proteolysis"/>
    <property type="evidence" value="ECO:0007669"/>
    <property type="project" value="InterPro"/>
</dbReference>
<feature type="domain" description="Peptidase A1" evidence="2">
    <location>
        <begin position="364"/>
        <end position="790"/>
    </location>
</feature>
<protein>
    <recommendedName>
        <fullName evidence="2">Peptidase A1 domain-containing protein</fullName>
    </recommendedName>
</protein>
<comment type="similarity">
    <text evidence="1">Belongs to the peptidase A1 family.</text>
</comment>
<dbReference type="SUPFAM" id="SSF56219">
    <property type="entry name" value="DNase I-like"/>
    <property type="match status" value="1"/>
</dbReference>
<dbReference type="PANTHER" id="PTHR13683">
    <property type="entry name" value="ASPARTYL PROTEASES"/>
    <property type="match status" value="1"/>
</dbReference>
<dbReference type="Pfam" id="PF14541">
    <property type="entry name" value="TAXi_C"/>
    <property type="match status" value="1"/>
</dbReference>
<proteinExistence type="inferred from homology"/>
<keyword evidence="4" id="KW-1185">Reference proteome</keyword>
<dbReference type="Pfam" id="PF14543">
    <property type="entry name" value="TAXi_N"/>
    <property type="match status" value="1"/>
</dbReference>
<evidence type="ECO:0000313" key="4">
    <source>
        <dbReference type="Proteomes" id="UP000823749"/>
    </source>
</evidence>
<dbReference type="InterPro" id="IPR021109">
    <property type="entry name" value="Peptidase_aspartic_dom_sf"/>
</dbReference>
<dbReference type="InterPro" id="IPR032799">
    <property type="entry name" value="TAXi_C"/>
</dbReference>
<dbReference type="EMBL" id="JACTNZ010000002">
    <property type="protein sequence ID" value="KAG5563119.1"/>
    <property type="molecule type" value="Genomic_DNA"/>
</dbReference>
<dbReference type="InterPro" id="IPR032861">
    <property type="entry name" value="TAXi_N"/>
</dbReference>
<gene>
    <name evidence="3" type="ORF">RHGRI_005763</name>
</gene>
<dbReference type="InterPro" id="IPR001461">
    <property type="entry name" value="Aspartic_peptidase_A1"/>
</dbReference>
<dbReference type="PROSITE" id="PS51767">
    <property type="entry name" value="PEPTIDASE_A1"/>
    <property type="match status" value="1"/>
</dbReference>
<dbReference type="GO" id="GO:0004190">
    <property type="term" value="F:aspartic-type endopeptidase activity"/>
    <property type="evidence" value="ECO:0007669"/>
    <property type="project" value="InterPro"/>
</dbReference>
<dbReference type="InterPro" id="IPR036691">
    <property type="entry name" value="Endo/exonu/phosph_ase_sf"/>
</dbReference>
<evidence type="ECO:0000313" key="3">
    <source>
        <dbReference type="EMBL" id="KAG5563119.1"/>
    </source>
</evidence>
<dbReference type="Gene3D" id="2.40.70.10">
    <property type="entry name" value="Acid Proteases"/>
    <property type="match status" value="2"/>
</dbReference>